<evidence type="ECO:0000259" key="1">
    <source>
        <dbReference type="PROSITE" id="PS50943"/>
    </source>
</evidence>
<dbReference type="Proteomes" id="UP000184465">
    <property type="component" value="Unassembled WGS sequence"/>
</dbReference>
<organism evidence="2 3">
    <name type="scientific">Paramaledivibacter caminithermalis (strain DSM 15212 / CIP 107654 / DViRD3)</name>
    <name type="common">Clostridium caminithermale</name>
    <dbReference type="NCBI Taxonomy" id="1121301"/>
    <lineage>
        <taxon>Bacteria</taxon>
        <taxon>Bacillati</taxon>
        <taxon>Bacillota</taxon>
        <taxon>Clostridia</taxon>
        <taxon>Peptostreptococcales</taxon>
        <taxon>Caminicellaceae</taxon>
        <taxon>Paramaledivibacter</taxon>
    </lineage>
</organism>
<reference evidence="2 3" key="1">
    <citation type="submission" date="2016-11" db="EMBL/GenBank/DDBJ databases">
        <authorList>
            <person name="Jaros S."/>
            <person name="Januszkiewicz K."/>
            <person name="Wedrychowicz H."/>
        </authorList>
    </citation>
    <scope>NUCLEOTIDE SEQUENCE [LARGE SCALE GENOMIC DNA]</scope>
    <source>
        <strain evidence="2 3">DSM 15212</strain>
    </source>
</reference>
<keyword evidence="3" id="KW-1185">Reference proteome</keyword>
<accession>A0A1M6TVB0</accession>
<dbReference type="InterPro" id="IPR010982">
    <property type="entry name" value="Lambda_DNA-bd_dom_sf"/>
</dbReference>
<protein>
    <recommendedName>
        <fullName evidence="1">HTH cro/C1-type domain-containing protein</fullName>
    </recommendedName>
</protein>
<dbReference type="GO" id="GO:0003677">
    <property type="term" value="F:DNA binding"/>
    <property type="evidence" value="ECO:0007669"/>
    <property type="project" value="InterPro"/>
</dbReference>
<dbReference type="STRING" id="1121301.SAMN02745912_03803"/>
<dbReference type="InterPro" id="IPR001387">
    <property type="entry name" value="Cro/C1-type_HTH"/>
</dbReference>
<dbReference type="PROSITE" id="PS50943">
    <property type="entry name" value="HTH_CROC1"/>
    <property type="match status" value="1"/>
</dbReference>
<name>A0A1M6TVB0_PARC5</name>
<sequence length="90" mass="10393">MVKIENGQRIISLDEGEAISKALGISIDTLLNYEKKDTEERTFVKAFKSKGMINPQQEKEIRRFELLFDALCTQEIIYKGDIIYAQTHIL</sequence>
<dbReference type="AlphaFoldDB" id="A0A1M6TVB0"/>
<dbReference type="SUPFAM" id="SSF47413">
    <property type="entry name" value="lambda repressor-like DNA-binding domains"/>
    <property type="match status" value="1"/>
</dbReference>
<proteinExistence type="predicted"/>
<feature type="domain" description="HTH cro/C1-type" evidence="1">
    <location>
        <begin position="3"/>
        <end position="30"/>
    </location>
</feature>
<gene>
    <name evidence="2" type="ORF">SAMN02745912_03803</name>
</gene>
<dbReference type="EMBL" id="FRAG01000109">
    <property type="protein sequence ID" value="SHK60866.1"/>
    <property type="molecule type" value="Genomic_DNA"/>
</dbReference>
<evidence type="ECO:0000313" key="2">
    <source>
        <dbReference type="EMBL" id="SHK60866.1"/>
    </source>
</evidence>
<dbReference type="Gene3D" id="1.10.260.40">
    <property type="entry name" value="lambda repressor-like DNA-binding domains"/>
    <property type="match status" value="1"/>
</dbReference>
<dbReference type="OrthoDB" id="9815852at2"/>
<evidence type="ECO:0000313" key="3">
    <source>
        <dbReference type="Proteomes" id="UP000184465"/>
    </source>
</evidence>